<dbReference type="PANTHER" id="PTHR30572">
    <property type="entry name" value="MEMBRANE COMPONENT OF TRANSPORTER-RELATED"/>
    <property type="match status" value="1"/>
</dbReference>
<protein>
    <submittedName>
        <fullName evidence="10">Multidrug ABC transporter substrate-binding protein</fullName>
    </submittedName>
</protein>
<evidence type="ECO:0000313" key="10">
    <source>
        <dbReference type="EMBL" id="KJU83082.1"/>
    </source>
</evidence>
<feature type="domain" description="MacB-like periplasmic core" evidence="9">
    <location>
        <begin position="22"/>
        <end position="248"/>
    </location>
</feature>
<dbReference type="AlphaFoldDB" id="A0A0F3GMP2"/>
<evidence type="ECO:0000313" key="11">
    <source>
        <dbReference type="Proteomes" id="UP000033423"/>
    </source>
</evidence>
<reference evidence="10 11" key="1">
    <citation type="submission" date="2015-02" db="EMBL/GenBank/DDBJ databases">
        <title>Single-cell genomics of uncultivated deep-branching MTB reveals a conserved set of magnetosome genes.</title>
        <authorList>
            <person name="Kolinko S."/>
            <person name="Richter M."/>
            <person name="Glockner F.O."/>
            <person name="Brachmann A."/>
            <person name="Schuler D."/>
        </authorList>
    </citation>
    <scope>NUCLEOTIDE SEQUENCE [LARGE SCALE GENOMIC DNA]</scope>
    <source>
        <strain evidence="10">TM-1</strain>
    </source>
</reference>
<dbReference type="PANTHER" id="PTHR30572:SF4">
    <property type="entry name" value="ABC TRANSPORTER PERMEASE YTRF"/>
    <property type="match status" value="1"/>
</dbReference>
<feature type="transmembrane region" description="Helical" evidence="7">
    <location>
        <begin position="332"/>
        <end position="357"/>
    </location>
</feature>
<feature type="transmembrane region" description="Helical" evidence="7">
    <location>
        <begin position="282"/>
        <end position="311"/>
    </location>
</feature>
<evidence type="ECO:0000259" key="9">
    <source>
        <dbReference type="Pfam" id="PF12704"/>
    </source>
</evidence>
<dbReference type="InterPro" id="IPR003838">
    <property type="entry name" value="ABC3_permease_C"/>
</dbReference>
<sequence length="409" mass="43554">MINVLSTIRIAFRALRVNKMRSALTMIGIVIGVGAVITMLAVGTGARKRISEQVASMGSNLLIILPGSTTAGGVRAGGGSQPTLSTFDADAILKECPAVGNAAPILNGTAQVVYGSQNWSTAITGTTPSILDVRDWPLAGGGAFTMDDVRGATKVCLLGQTVIDNLFGSINPIGQVVRIKGIPFTVIGVLDRKGQSPNGQDQDDNIYIPVTTAQRKVFGTLFPGMVRTIMVKAKGAEELYQAEKQITELLRQRHRTGQKREDDFTVRNLTKLMQTAQESTDVMTLLLGAIASVSLLVGGIGIMNIMLVSVTERTREIGIRMAIGANTWDIRMQFIIEALTLSLIGGVLGIAVGLTSAEAISMIAGWPTIVSMLSIVLSFCFSGVIGIFFGFYPAYKASLLDPIEALRYE</sequence>
<dbReference type="GO" id="GO:0005886">
    <property type="term" value="C:plasma membrane"/>
    <property type="evidence" value="ECO:0007669"/>
    <property type="project" value="UniProtKB-SubCell"/>
</dbReference>
<comment type="similarity">
    <text evidence="6">Belongs to the ABC-4 integral membrane protein family.</text>
</comment>
<name>A0A0F3GMP2_9BACT</name>
<dbReference type="PATRIC" id="fig|29290.4.peg.6271"/>
<evidence type="ECO:0000256" key="4">
    <source>
        <dbReference type="ARBA" id="ARBA00022989"/>
    </source>
</evidence>
<evidence type="ECO:0000259" key="8">
    <source>
        <dbReference type="Pfam" id="PF02687"/>
    </source>
</evidence>
<keyword evidence="3 7" id="KW-0812">Transmembrane</keyword>
<dbReference type="Pfam" id="PF12704">
    <property type="entry name" value="MacB_PCD"/>
    <property type="match status" value="1"/>
</dbReference>
<keyword evidence="2" id="KW-1003">Cell membrane</keyword>
<evidence type="ECO:0000256" key="2">
    <source>
        <dbReference type="ARBA" id="ARBA00022475"/>
    </source>
</evidence>
<evidence type="ECO:0000256" key="1">
    <source>
        <dbReference type="ARBA" id="ARBA00004651"/>
    </source>
</evidence>
<organism evidence="10 11">
    <name type="scientific">Candidatus Magnetobacterium bavaricum</name>
    <dbReference type="NCBI Taxonomy" id="29290"/>
    <lineage>
        <taxon>Bacteria</taxon>
        <taxon>Pseudomonadati</taxon>
        <taxon>Nitrospirota</taxon>
        <taxon>Thermodesulfovibrionia</taxon>
        <taxon>Thermodesulfovibrionales</taxon>
        <taxon>Candidatus Magnetobacteriaceae</taxon>
        <taxon>Candidatus Magnetobacterium</taxon>
    </lineage>
</organism>
<dbReference type="InterPro" id="IPR025857">
    <property type="entry name" value="MacB_PCD"/>
</dbReference>
<keyword evidence="4 7" id="KW-1133">Transmembrane helix</keyword>
<gene>
    <name evidence="10" type="ORF">MBAV_004734</name>
</gene>
<dbReference type="InterPro" id="IPR050250">
    <property type="entry name" value="Macrolide_Exporter_MacB"/>
</dbReference>
<dbReference type="EMBL" id="LACI01002053">
    <property type="protein sequence ID" value="KJU83082.1"/>
    <property type="molecule type" value="Genomic_DNA"/>
</dbReference>
<evidence type="ECO:0000256" key="5">
    <source>
        <dbReference type="ARBA" id="ARBA00023136"/>
    </source>
</evidence>
<proteinExistence type="inferred from homology"/>
<evidence type="ECO:0000256" key="6">
    <source>
        <dbReference type="ARBA" id="ARBA00038076"/>
    </source>
</evidence>
<keyword evidence="5 7" id="KW-0472">Membrane</keyword>
<comment type="subcellular location">
    <subcellularLocation>
        <location evidence="1">Cell membrane</location>
        <topology evidence="1">Multi-pass membrane protein</topology>
    </subcellularLocation>
</comment>
<feature type="transmembrane region" description="Helical" evidence="7">
    <location>
        <begin position="369"/>
        <end position="392"/>
    </location>
</feature>
<dbReference type="Proteomes" id="UP000033423">
    <property type="component" value="Unassembled WGS sequence"/>
</dbReference>
<dbReference type="Pfam" id="PF02687">
    <property type="entry name" value="FtsX"/>
    <property type="match status" value="1"/>
</dbReference>
<evidence type="ECO:0000256" key="3">
    <source>
        <dbReference type="ARBA" id="ARBA00022692"/>
    </source>
</evidence>
<comment type="caution">
    <text evidence="10">The sequence shown here is derived from an EMBL/GenBank/DDBJ whole genome shotgun (WGS) entry which is preliminary data.</text>
</comment>
<evidence type="ECO:0000256" key="7">
    <source>
        <dbReference type="SAM" id="Phobius"/>
    </source>
</evidence>
<feature type="transmembrane region" description="Helical" evidence="7">
    <location>
        <begin position="23"/>
        <end position="43"/>
    </location>
</feature>
<accession>A0A0F3GMP2</accession>
<feature type="domain" description="ABC3 transporter permease C-terminal" evidence="8">
    <location>
        <begin position="289"/>
        <end position="398"/>
    </location>
</feature>
<dbReference type="GO" id="GO:0022857">
    <property type="term" value="F:transmembrane transporter activity"/>
    <property type="evidence" value="ECO:0007669"/>
    <property type="project" value="TreeGrafter"/>
</dbReference>
<keyword evidence="11" id="KW-1185">Reference proteome</keyword>